<dbReference type="InterPro" id="IPR016187">
    <property type="entry name" value="CTDL_fold"/>
</dbReference>
<gene>
    <name evidence="3" type="ORF">RM812_02880</name>
</gene>
<dbReference type="InterPro" id="IPR042095">
    <property type="entry name" value="SUMF_sf"/>
</dbReference>
<feature type="region of interest" description="Disordered" evidence="1">
    <location>
        <begin position="297"/>
        <end position="321"/>
    </location>
</feature>
<dbReference type="SUPFAM" id="SSF56436">
    <property type="entry name" value="C-type lectin-like"/>
    <property type="match status" value="1"/>
</dbReference>
<dbReference type="PANTHER" id="PTHR23150">
    <property type="entry name" value="SULFATASE MODIFYING FACTOR 1, 2"/>
    <property type="match status" value="1"/>
</dbReference>
<accession>A0ABU3AH04</accession>
<dbReference type="RefSeq" id="WP_311570769.1">
    <property type="nucleotide sequence ID" value="NZ_JAVRFH010000002.1"/>
</dbReference>
<dbReference type="InterPro" id="IPR005532">
    <property type="entry name" value="SUMF_dom"/>
</dbReference>
<dbReference type="EMBL" id="JAVRFH010000002">
    <property type="protein sequence ID" value="MDT0609180.1"/>
    <property type="molecule type" value="Genomic_DNA"/>
</dbReference>
<feature type="compositionally biased region" description="Polar residues" evidence="1">
    <location>
        <begin position="297"/>
        <end position="307"/>
    </location>
</feature>
<reference evidence="3" key="1">
    <citation type="submission" date="2024-05" db="EMBL/GenBank/DDBJ databases">
        <title>30 novel species of actinomycetes from the DSMZ collection.</title>
        <authorList>
            <person name="Nouioui I."/>
        </authorList>
    </citation>
    <scope>NUCLEOTIDE SEQUENCE</scope>
    <source>
        <strain evidence="3">DSM 40712</strain>
    </source>
</reference>
<evidence type="ECO:0000256" key="1">
    <source>
        <dbReference type="SAM" id="MobiDB-lite"/>
    </source>
</evidence>
<comment type="caution">
    <text evidence="3">The sequence shown here is derived from an EMBL/GenBank/DDBJ whole genome shotgun (WGS) entry which is preliminary data.</text>
</comment>
<dbReference type="Pfam" id="PF03781">
    <property type="entry name" value="FGE-sulfatase"/>
    <property type="match status" value="1"/>
</dbReference>
<evidence type="ECO:0000259" key="2">
    <source>
        <dbReference type="Pfam" id="PF03781"/>
    </source>
</evidence>
<name>A0ABU3AH04_9ACTN</name>
<dbReference type="Proteomes" id="UP001180724">
    <property type="component" value="Unassembled WGS sequence"/>
</dbReference>
<evidence type="ECO:0000313" key="3">
    <source>
        <dbReference type="EMBL" id="MDT0609180.1"/>
    </source>
</evidence>
<dbReference type="PANTHER" id="PTHR23150:SF19">
    <property type="entry name" value="FORMYLGLYCINE-GENERATING ENZYME"/>
    <property type="match status" value="1"/>
</dbReference>
<proteinExistence type="predicted"/>
<evidence type="ECO:0000313" key="4">
    <source>
        <dbReference type="Proteomes" id="UP001180724"/>
    </source>
</evidence>
<keyword evidence="4" id="KW-1185">Reference proteome</keyword>
<feature type="domain" description="Sulfatase-modifying factor enzyme-like" evidence="2">
    <location>
        <begin position="35"/>
        <end position="313"/>
    </location>
</feature>
<protein>
    <submittedName>
        <fullName evidence="3">Formylglycine-generating enzyme family protein</fullName>
    </submittedName>
</protein>
<dbReference type="Gene3D" id="3.90.1580.10">
    <property type="entry name" value="paralog of FGE (formylglycine-generating enzyme)"/>
    <property type="match status" value="1"/>
</dbReference>
<dbReference type="InterPro" id="IPR051043">
    <property type="entry name" value="Sulfatase_Mod_Factor_Kinase"/>
</dbReference>
<sequence length="321" mass="34680">MTRAHRPCCIPAHVAVSPPAAPPVPGRSGRTRSLRGQVRLPGGEFAMGDAFDEGYRADGETPVHTVRLAPFHIDETAVTNAQFAAFVKATGHVTDAERHGSSAVFHLAVAAPSADLLGAAAGAPWWINVRGAHWRRPEGALSDITGRQNHPVVHVSWNDATAYGRWAGKRLPTEAEWEYAARGGLAGRRYAWGDDLTPGGRWRCNIWQGRFPHDNTAEDGHLTTAPVKSYRPNGFGLWNTAGNVWEWCSDWFSPSYYAEAPPADPQGPDTGTARVVRGGSYLCHDSYCNRYRVAARSSNTPESSSGNLGFRCANDAAGPTP</sequence>
<organism evidence="3 4">
    <name type="scientific">Streptomyces lancefieldiae</name>
    <dbReference type="NCBI Taxonomy" id="3075520"/>
    <lineage>
        <taxon>Bacteria</taxon>
        <taxon>Bacillati</taxon>
        <taxon>Actinomycetota</taxon>
        <taxon>Actinomycetes</taxon>
        <taxon>Kitasatosporales</taxon>
        <taxon>Streptomycetaceae</taxon>
        <taxon>Streptomyces</taxon>
    </lineage>
</organism>